<feature type="transmembrane region" description="Helical" evidence="1">
    <location>
        <begin position="110"/>
        <end position="133"/>
    </location>
</feature>
<reference evidence="2 3" key="1">
    <citation type="submission" date="2016-11" db="EMBL/GenBank/DDBJ databases">
        <authorList>
            <person name="Jaros S."/>
            <person name="Januszkiewicz K."/>
            <person name="Wedrychowicz H."/>
        </authorList>
    </citation>
    <scope>NUCLEOTIDE SEQUENCE [LARGE SCALE GENOMIC DNA]</scope>
    <source>
        <strain evidence="2 3">DSM 19436</strain>
    </source>
</reference>
<gene>
    <name evidence="2" type="ORF">SAMN02745157_3793</name>
</gene>
<keyword evidence="1" id="KW-0472">Membrane</keyword>
<dbReference type="RefSeq" id="WP_073056829.1">
    <property type="nucleotide sequence ID" value="NZ_FQUP01000004.1"/>
</dbReference>
<proteinExistence type="predicted"/>
<evidence type="ECO:0008006" key="4">
    <source>
        <dbReference type="Google" id="ProtNLM"/>
    </source>
</evidence>
<dbReference type="AlphaFoldDB" id="A0A1M5I8Y2"/>
<dbReference type="Proteomes" id="UP000184485">
    <property type="component" value="Unassembled WGS sequence"/>
</dbReference>
<accession>A0A1M5I8Y2</accession>
<keyword evidence="3" id="KW-1185">Reference proteome</keyword>
<dbReference type="EMBL" id="FQUP01000004">
    <property type="protein sequence ID" value="SHG24569.1"/>
    <property type="molecule type" value="Genomic_DNA"/>
</dbReference>
<keyword evidence="1" id="KW-1133">Transmembrane helix</keyword>
<feature type="transmembrane region" description="Helical" evidence="1">
    <location>
        <begin position="85"/>
        <end position="104"/>
    </location>
</feature>
<name>A0A1M5I8Y2_9HYPH</name>
<dbReference type="OrthoDB" id="8443969at2"/>
<evidence type="ECO:0000313" key="2">
    <source>
        <dbReference type="EMBL" id="SHG24569.1"/>
    </source>
</evidence>
<keyword evidence="1" id="KW-0812">Transmembrane</keyword>
<protein>
    <recommendedName>
        <fullName evidence="4">DUF1269 domain-containing protein</fullName>
    </recommendedName>
</protein>
<dbReference type="STRING" id="1122133.SAMN02745157_3793"/>
<organism evidence="2 3">
    <name type="scientific">Kaistia soli DSM 19436</name>
    <dbReference type="NCBI Taxonomy" id="1122133"/>
    <lineage>
        <taxon>Bacteria</taxon>
        <taxon>Pseudomonadati</taxon>
        <taxon>Pseudomonadota</taxon>
        <taxon>Alphaproteobacteria</taxon>
        <taxon>Hyphomicrobiales</taxon>
        <taxon>Kaistiaceae</taxon>
        <taxon>Kaistia</taxon>
    </lineage>
</organism>
<sequence>MSEGVRKLANDSEAYVEREIVAIFSDEASLNNAVDDLMEIGVTRADLSVLARRDELAGVPTEKLEDNASTPRSAYASPDARTEGLAAVTGGPALVAGLGGAWAVGAVGAALVPAIAITAGSAAALGAVGLLFVRFFGRKHAAHIQDQIDAGGLLLWIHAPEPSGDTAILDILAKRGARHVHVHVLTKHWGTDDVPLHGFNPDPLLGR</sequence>
<evidence type="ECO:0000256" key="1">
    <source>
        <dbReference type="SAM" id="Phobius"/>
    </source>
</evidence>
<evidence type="ECO:0000313" key="3">
    <source>
        <dbReference type="Proteomes" id="UP000184485"/>
    </source>
</evidence>